<evidence type="ECO:0000256" key="9">
    <source>
        <dbReference type="ARBA" id="ARBA00023170"/>
    </source>
</evidence>
<evidence type="ECO:0000256" key="4">
    <source>
        <dbReference type="ARBA" id="ARBA00022614"/>
    </source>
</evidence>
<evidence type="ECO:0000256" key="12">
    <source>
        <dbReference type="SAM" id="MobiDB-lite"/>
    </source>
</evidence>
<keyword evidence="15" id="KW-1185">Reference proteome</keyword>
<evidence type="ECO:0000256" key="13">
    <source>
        <dbReference type="SAM" id="Phobius"/>
    </source>
</evidence>
<dbReference type="Proteomes" id="UP001153069">
    <property type="component" value="Unassembled WGS sequence"/>
</dbReference>
<protein>
    <submittedName>
        <fullName evidence="14">Leucine Rich Repeat</fullName>
    </submittedName>
</protein>
<dbReference type="Pfam" id="PF00560">
    <property type="entry name" value="LRR_1"/>
    <property type="match status" value="1"/>
</dbReference>
<dbReference type="AlphaFoldDB" id="A0A9N8E6W7"/>
<keyword evidence="7 13" id="KW-1133">Transmembrane helix</keyword>
<feature type="compositionally biased region" description="Polar residues" evidence="12">
    <location>
        <begin position="69"/>
        <end position="90"/>
    </location>
</feature>
<dbReference type="FunFam" id="3.80.10.10:FF:000041">
    <property type="entry name" value="LRR receptor-like serine/threonine-protein kinase ERECTA"/>
    <property type="match status" value="1"/>
</dbReference>
<keyword evidence="10" id="KW-0325">Glycoprotein</keyword>
<keyword evidence="4" id="KW-0433">Leucine-rich repeat</keyword>
<keyword evidence="9" id="KW-0675">Receptor</keyword>
<gene>
    <name evidence="14" type="ORF">SEMRO_686_G187110.1</name>
</gene>
<evidence type="ECO:0000313" key="15">
    <source>
        <dbReference type="Proteomes" id="UP001153069"/>
    </source>
</evidence>
<dbReference type="Gene3D" id="3.80.10.10">
    <property type="entry name" value="Ribonuclease Inhibitor"/>
    <property type="match status" value="1"/>
</dbReference>
<feature type="compositionally biased region" description="Polar residues" evidence="12">
    <location>
        <begin position="144"/>
        <end position="161"/>
    </location>
</feature>
<dbReference type="GO" id="GO:0012505">
    <property type="term" value="C:endomembrane system"/>
    <property type="evidence" value="ECO:0007669"/>
    <property type="project" value="UniProtKB-SubCell"/>
</dbReference>
<evidence type="ECO:0000256" key="1">
    <source>
        <dbReference type="ARBA" id="ARBA00004236"/>
    </source>
</evidence>
<feature type="compositionally biased region" description="Pro residues" evidence="12">
    <location>
        <begin position="714"/>
        <end position="731"/>
    </location>
</feature>
<sequence length="731" mass="77644">MDEVGEEAVTEEDPASERYHNTTMPSTEGPVGPSQAEDKLDQAKVIQSVQVAPHYKPKDVSDFNEESTRSNTRGSSQFSLSDHDTLTTQPTPSPASVIPGAVIPGALTVAGMDFNFSAKAEEKLARANVIQTVQSMAPGDLPSASDSTKVKSNNTKGSSHFLSLLPDNGIAATPEPVEQPRPRAAATPGAVFVAGIDFVSINTEDDASWTARSSCPAENVPSSSHNPIAQGGDVDEGLVAAYAVPSDHLSNLELAIPVQNPTTHLNRVREEADGDKQKNVVIIGSVVCLLVMIGIAVAAWVSSTGQSSTPHESNNASQSISPTTMAPSGYVIDLPNLTMAIIEAYPDSNQALAYNWLLNDPNLTDYTPQRLQQRYALVTIYYAMGGEQWKLSSFAEAAIEAHDPNECQEWGEYDEGRRPPFFGCECWSKEKEDEGGPKTEPMGNQSSTMSLGSTLGPPTEAMGNQSTPASAQGSEWISPEDAALGPPLEGTGNQSALAAPLPLGPPAPMDFINNGTILQSIFMPKRGLEGSIPPELALLTTLEAIHWSRNDLKSYIPSSIFLELTNLKQLDLGHTMLSGTIPPTIGSLSNLIMLDFGYTTLSGKLPSELGRLTNLELFFVDESPLISGPIPSELGLLPNLRYLDLNGTDVSGPMPEEVCDLKRNGSLIGLVVNCTLISCPSTCGCDCANGPQFPIPYQGYEVQHCGAPKFPDGSPVPPPPRGFGFAPPGPP</sequence>
<reference evidence="14" key="1">
    <citation type="submission" date="2020-06" db="EMBL/GenBank/DDBJ databases">
        <authorList>
            <consortium name="Plant Systems Biology data submission"/>
        </authorList>
    </citation>
    <scope>NUCLEOTIDE SEQUENCE</scope>
    <source>
        <strain evidence="14">D6</strain>
    </source>
</reference>
<evidence type="ECO:0000256" key="8">
    <source>
        <dbReference type="ARBA" id="ARBA00023136"/>
    </source>
</evidence>
<feature type="transmembrane region" description="Helical" evidence="13">
    <location>
        <begin position="279"/>
        <end position="301"/>
    </location>
</feature>
<evidence type="ECO:0000313" key="14">
    <source>
        <dbReference type="EMBL" id="CAB9514965.1"/>
    </source>
</evidence>
<feature type="region of interest" description="Disordered" evidence="12">
    <location>
        <begin position="137"/>
        <end position="184"/>
    </location>
</feature>
<evidence type="ECO:0000256" key="10">
    <source>
        <dbReference type="ARBA" id="ARBA00023180"/>
    </source>
</evidence>
<evidence type="ECO:0000256" key="7">
    <source>
        <dbReference type="ARBA" id="ARBA00022989"/>
    </source>
</evidence>
<dbReference type="GO" id="GO:0005886">
    <property type="term" value="C:plasma membrane"/>
    <property type="evidence" value="ECO:0007669"/>
    <property type="project" value="UniProtKB-SubCell"/>
</dbReference>
<accession>A0A9N8E6W7</accession>
<dbReference type="SUPFAM" id="SSF52058">
    <property type="entry name" value="L domain-like"/>
    <property type="match status" value="1"/>
</dbReference>
<feature type="compositionally biased region" description="Polar residues" evidence="12">
    <location>
        <begin position="462"/>
        <end position="475"/>
    </location>
</feature>
<evidence type="ECO:0000256" key="5">
    <source>
        <dbReference type="ARBA" id="ARBA00022692"/>
    </source>
</evidence>
<feature type="compositionally biased region" description="Polar residues" evidence="12">
    <location>
        <begin position="442"/>
        <end position="453"/>
    </location>
</feature>
<feature type="region of interest" description="Disordered" evidence="12">
    <location>
        <begin position="429"/>
        <end position="492"/>
    </location>
</feature>
<proteinExistence type="predicted"/>
<evidence type="ECO:0000256" key="6">
    <source>
        <dbReference type="ARBA" id="ARBA00022737"/>
    </source>
</evidence>
<feature type="region of interest" description="Disordered" evidence="12">
    <location>
        <begin position="1"/>
        <end position="98"/>
    </location>
</feature>
<evidence type="ECO:0000256" key="3">
    <source>
        <dbReference type="ARBA" id="ARBA00022475"/>
    </source>
</evidence>
<dbReference type="PANTHER" id="PTHR27004:SF203">
    <property type="entry name" value="LEUCINE-RICH REPEAT-CONTAINING N-TERMINAL PLANT-TYPE DOMAIN-CONTAINING PROTEIN"/>
    <property type="match status" value="1"/>
</dbReference>
<name>A0A9N8E6W7_9STRA</name>
<comment type="caution">
    <text evidence="14">The sequence shown here is derived from an EMBL/GenBank/DDBJ whole genome shotgun (WGS) entry which is preliminary data.</text>
</comment>
<evidence type="ECO:0000256" key="2">
    <source>
        <dbReference type="ARBA" id="ARBA00004479"/>
    </source>
</evidence>
<dbReference type="InterPro" id="IPR032675">
    <property type="entry name" value="LRR_dom_sf"/>
</dbReference>
<dbReference type="EMBL" id="CAICTM010000685">
    <property type="protein sequence ID" value="CAB9514965.1"/>
    <property type="molecule type" value="Genomic_DNA"/>
</dbReference>
<evidence type="ECO:0000256" key="11">
    <source>
        <dbReference type="ARBA" id="ARBA00037847"/>
    </source>
</evidence>
<comment type="subcellular location">
    <subcellularLocation>
        <location evidence="1">Cell membrane</location>
    </subcellularLocation>
    <subcellularLocation>
        <location evidence="11">Endomembrane system</location>
        <topology evidence="11">Single-pass membrane protein</topology>
    </subcellularLocation>
    <subcellularLocation>
        <location evidence="2">Membrane</location>
        <topology evidence="2">Single-pass type I membrane protein</topology>
    </subcellularLocation>
</comment>
<keyword evidence="5 13" id="KW-0812">Transmembrane</keyword>
<keyword evidence="3" id="KW-1003">Cell membrane</keyword>
<feature type="region of interest" description="Disordered" evidence="12">
    <location>
        <begin position="711"/>
        <end position="731"/>
    </location>
</feature>
<feature type="compositionally biased region" description="Acidic residues" evidence="12">
    <location>
        <begin position="1"/>
        <end position="14"/>
    </location>
</feature>
<dbReference type="OrthoDB" id="5789657at2759"/>
<dbReference type="InterPro" id="IPR001611">
    <property type="entry name" value="Leu-rich_rpt"/>
</dbReference>
<keyword evidence="8 13" id="KW-0472">Membrane</keyword>
<keyword evidence="6" id="KW-0677">Repeat</keyword>
<organism evidence="14 15">
    <name type="scientific">Seminavis robusta</name>
    <dbReference type="NCBI Taxonomy" id="568900"/>
    <lineage>
        <taxon>Eukaryota</taxon>
        <taxon>Sar</taxon>
        <taxon>Stramenopiles</taxon>
        <taxon>Ochrophyta</taxon>
        <taxon>Bacillariophyta</taxon>
        <taxon>Bacillariophyceae</taxon>
        <taxon>Bacillariophycidae</taxon>
        <taxon>Naviculales</taxon>
        <taxon>Naviculaceae</taxon>
        <taxon>Seminavis</taxon>
    </lineage>
</organism>
<dbReference type="PANTHER" id="PTHR27004">
    <property type="entry name" value="RECEPTOR-LIKE PROTEIN 12 ISOFORM X1"/>
    <property type="match status" value="1"/>
</dbReference>